<dbReference type="GO" id="GO:0008658">
    <property type="term" value="F:penicillin binding"/>
    <property type="evidence" value="ECO:0007669"/>
    <property type="project" value="InterPro"/>
</dbReference>
<keyword evidence="4" id="KW-0645">Protease</keyword>
<keyword evidence="15" id="KW-0812">Transmembrane</keyword>
<evidence type="ECO:0000256" key="14">
    <source>
        <dbReference type="SAM" id="MobiDB-lite"/>
    </source>
</evidence>
<feature type="region of interest" description="Disordered" evidence="14">
    <location>
        <begin position="650"/>
        <end position="745"/>
    </location>
</feature>
<dbReference type="GO" id="GO:0009252">
    <property type="term" value="P:peptidoglycan biosynthetic process"/>
    <property type="evidence" value="ECO:0007669"/>
    <property type="project" value="UniProtKB-KW"/>
</dbReference>
<dbReference type="GO" id="GO:0008955">
    <property type="term" value="F:peptidoglycan glycosyltransferase activity"/>
    <property type="evidence" value="ECO:0007669"/>
    <property type="project" value="UniProtKB-EC"/>
</dbReference>
<comment type="similarity">
    <text evidence="2">In the N-terminal section; belongs to the glycosyltransferase 51 family.</text>
</comment>
<evidence type="ECO:0000256" key="1">
    <source>
        <dbReference type="ARBA" id="ARBA00007090"/>
    </source>
</evidence>
<evidence type="ECO:0000256" key="7">
    <source>
        <dbReference type="ARBA" id="ARBA00022801"/>
    </source>
</evidence>
<comment type="catalytic activity">
    <reaction evidence="13">
        <text>[GlcNAc-(1-&gt;4)-Mur2Ac(oyl-L-Ala-gamma-D-Glu-L-Lys-D-Ala-D-Ala)](n)-di-trans,octa-cis-undecaprenyl diphosphate + beta-D-GlcNAc-(1-&gt;4)-Mur2Ac(oyl-L-Ala-gamma-D-Glu-L-Lys-D-Ala-D-Ala)-di-trans,octa-cis-undecaprenyl diphosphate = [GlcNAc-(1-&gt;4)-Mur2Ac(oyl-L-Ala-gamma-D-Glu-L-Lys-D-Ala-D-Ala)](n+1)-di-trans,octa-cis-undecaprenyl diphosphate + di-trans,octa-cis-undecaprenyl diphosphate + H(+)</text>
        <dbReference type="Rhea" id="RHEA:23708"/>
        <dbReference type="Rhea" id="RHEA-COMP:9602"/>
        <dbReference type="Rhea" id="RHEA-COMP:9603"/>
        <dbReference type="ChEBI" id="CHEBI:15378"/>
        <dbReference type="ChEBI" id="CHEBI:58405"/>
        <dbReference type="ChEBI" id="CHEBI:60033"/>
        <dbReference type="ChEBI" id="CHEBI:78435"/>
        <dbReference type="EC" id="2.4.99.28"/>
    </reaction>
</comment>
<evidence type="ECO:0000256" key="15">
    <source>
        <dbReference type="SAM" id="Phobius"/>
    </source>
</evidence>
<feature type="transmembrane region" description="Helical" evidence="15">
    <location>
        <begin position="50"/>
        <end position="73"/>
    </location>
</feature>
<evidence type="ECO:0000256" key="11">
    <source>
        <dbReference type="ARBA" id="ARBA00023316"/>
    </source>
</evidence>
<dbReference type="GO" id="GO:0009002">
    <property type="term" value="F:serine-type D-Ala-D-Ala carboxypeptidase activity"/>
    <property type="evidence" value="ECO:0007669"/>
    <property type="project" value="UniProtKB-EC"/>
</dbReference>
<dbReference type="Pfam" id="PF00912">
    <property type="entry name" value="Transgly"/>
    <property type="match status" value="1"/>
</dbReference>
<evidence type="ECO:0000259" key="16">
    <source>
        <dbReference type="Pfam" id="PF00905"/>
    </source>
</evidence>
<evidence type="ECO:0000256" key="6">
    <source>
        <dbReference type="ARBA" id="ARBA00022679"/>
    </source>
</evidence>
<keyword evidence="3" id="KW-0121">Carboxypeptidase</keyword>
<accession>A0A7G7MRU4</accession>
<dbReference type="InterPro" id="IPR050396">
    <property type="entry name" value="Glycosyltr_51/Transpeptidase"/>
</dbReference>
<dbReference type="AlphaFoldDB" id="A0A7G7MRU4"/>
<feature type="domain" description="Penicillin-binding protein transpeptidase" evidence="16">
    <location>
        <begin position="362"/>
        <end position="606"/>
    </location>
</feature>
<dbReference type="EMBL" id="CP060131">
    <property type="protein sequence ID" value="QNG55505.1"/>
    <property type="molecule type" value="Genomic_DNA"/>
</dbReference>
<keyword evidence="5" id="KW-0328">Glycosyltransferase</keyword>
<keyword evidence="6" id="KW-0808">Transferase</keyword>
<feature type="domain" description="Glycosyl transferase family 51" evidence="17">
    <location>
        <begin position="95"/>
        <end position="268"/>
    </location>
</feature>
<gene>
    <name evidence="18" type="ORF">H6H00_09930</name>
</gene>
<evidence type="ECO:0000313" key="19">
    <source>
        <dbReference type="Proteomes" id="UP000515728"/>
    </source>
</evidence>
<evidence type="ECO:0000256" key="10">
    <source>
        <dbReference type="ARBA" id="ARBA00023268"/>
    </source>
</evidence>
<keyword evidence="9" id="KW-0573">Peptidoglycan synthesis</keyword>
<dbReference type="KEGG" id="ppel:H6H00_09930"/>
<dbReference type="GO" id="GO:0006508">
    <property type="term" value="P:proteolysis"/>
    <property type="evidence" value="ECO:0007669"/>
    <property type="project" value="UniProtKB-KW"/>
</dbReference>
<feature type="compositionally biased region" description="Gly residues" evidence="14">
    <location>
        <begin position="686"/>
        <end position="734"/>
    </location>
</feature>
<dbReference type="InterPro" id="IPR001264">
    <property type="entry name" value="Glyco_trans_51"/>
</dbReference>
<dbReference type="SUPFAM" id="SSF53955">
    <property type="entry name" value="Lysozyme-like"/>
    <property type="match status" value="1"/>
</dbReference>
<feature type="compositionally biased region" description="Acidic residues" evidence="14">
    <location>
        <begin position="671"/>
        <end position="685"/>
    </location>
</feature>
<dbReference type="PANTHER" id="PTHR32282">
    <property type="entry name" value="BINDING PROTEIN TRANSPEPTIDASE, PUTATIVE-RELATED"/>
    <property type="match status" value="1"/>
</dbReference>
<feature type="region of interest" description="Disordered" evidence="14">
    <location>
        <begin position="1"/>
        <end position="40"/>
    </location>
</feature>
<keyword evidence="10" id="KW-0511">Multifunctional enzyme</keyword>
<protein>
    <submittedName>
        <fullName evidence="18">Penicillin-binding protein</fullName>
    </submittedName>
</protein>
<dbReference type="GO" id="GO:0008360">
    <property type="term" value="P:regulation of cell shape"/>
    <property type="evidence" value="ECO:0007669"/>
    <property type="project" value="UniProtKB-KW"/>
</dbReference>
<keyword evidence="7" id="KW-0378">Hydrolase</keyword>
<dbReference type="GO" id="GO:0071555">
    <property type="term" value="P:cell wall organization"/>
    <property type="evidence" value="ECO:0007669"/>
    <property type="project" value="UniProtKB-KW"/>
</dbReference>
<name>A0A7G7MRU4_9PSEU</name>
<keyword evidence="8" id="KW-0133">Cell shape</keyword>
<evidence type="ECO:0000256" key="13">
    <source>
        <dbReference type="ARBA" id="ARBA00049902"/>
    </source>
</evidence>
<keyword evidence="19" id="KW-1185">Reference proteome</keyword>
<evidence type="ECO:0000256" key="4">
    <source>
        <dbReference type="ARBA" id="ARBA00022670"/>
    </source>
</evidence>
<dbReference type="Gene3D" id="3.40.710.10">
    <property type="entry name" value="DD-peptidase/beta-lactamase superfamily"/>
    <property type="match status" value="1"/>
</dbReference>
<dbReference type="InterPro" id="IPR001460">
    <property type="entry name" value="PCN-bd_Tpept"/>
</dbReference>
<comment type="similarity">
    <text evidence="1">In the C-terminal section; belongs to the transpeptidase family.</text>
</comment>
<dbReference type="PANTHER" id="PTHR32282:SF34">
    <property type="entry name" value="PENICILLIN-BINDING PROTEIN 1A"/>
    <property type="match status" value="1"/>
</dbReference>
<dbReference type="InterPro" id="IPR012338">
    <property type="entry name" value="Beta-lactam/transpept-like"/>
</dbReference>
<dbReference type="SUPFAM" id="SSF56601">
    <property type="entry name" value="beta-lactamase/transpeptidase-like"/>
    <property type="match status" value="1"/>
</dbReference>
<evidence type="ECO:0000256" key="9">
    <source>
        <dbReference type="ARBA" id="ARBA00022984"/>
    </source>
</evidence>
<dbReference type="Gene3D" id="1.10.3810.10">
    <property type="entry name" value="Biosynthetic peptidoglycan transglycosylase-like"/>
    <property type="match status" value="1"/>
</dbReference>
<reference evidence="18 19" key="1">
    <citation type="submission" date="2020-08" db="EMBL/GenBank/DDBJ databases">
        <authorList>
            <person name="Mo P."/>
        </authorList>
    </citation>
    <scope>NUCLEOTIDE SEQUENCE [LARGE SCALE GENOMIC DNA]</scope>
    <source>
        <strain evidence="18 19">CGMCC 4.1532</strain>
    </source>
</reference>
<keyword evidence="15" id="KW-1133">Transmembrane helix</keyword>
<evidence type="ECO:0000256" key="3">
    <source>
        <dbReference type="ARBA" id="ARBA00022645"/>
    </source>
</evidence>
<dbReference type="Pfam" id="PF00905">
    <property type="entry name" value="Transpeptidase"/>
    <property type="match status" value="1"/>
</dbReference>
<dbReference type="Proteomes" id="UP000515728">
    <property type="component" value="Chromosome"/>
</dbReference>
<evidence type="ECO:0000313" key="18">
    <source>
        <dbReference type="EMBL" id="QNG55505.1"/>
    </source>
</evidence>
<dbReference type="GO" id="GO:0030288">
    <property type="term" value="C:outer membrane-bounded periplasmic space"/>
    <property type="evidence" value="ECO:0007669"/>
    <property type="project" value="TreeGrafter"/>
</dbReference>
<evidence type="ECO:0000256" key="5">
    <source>
        <dbReference type="ARBA" id="ARBA00022676"/>
    </source>
</evidence>
<keyword evidence="15" id="KW-0472">Membrane</keyword>
<dbReference type="FunFam" id="1.10.3810.10:FF:000001">
    <property type="entry name" value="Penicillin-binding protein 1A"/>
    <property type="match status" value="1"/>
</dbReference>
<dbReference type="InterPro" id="IPR036950">
    <property type="entry name" value="PBP_transglycosylase"/>
</dbReference>
<evidence type="ECO:0000256" key="8">
    <source>
        <dbReference type="ARBA" id="ARBA00022960"/>
    </source>
</evidence>
<organism evidence="18 19">
    <name type="scientific">Pseudonocardia petroleophila</name>
    <dbReference type="NCBI Taxonomy" id="37331"/>
    <lineage>
        <taxon>Bacteria</taxon>
        <taxon>Bacillati</taxon>
        <taxon>Actinomycetota</taxon>
        <taxon>Actinomycetes</taxon>
        <taxon>Pseudonocardiales</taxon>
        <taxon>Pseudonocardiaceae</taxon>
        <taxon>Pseudonocardia</taxon>
    </lineage>
</organism>
<dbReference type="InterPro" id="IPR023346">
    <property type="entry name" value="Lysozyme-like_dom_sf"/>
</dbReference>
<proteinExistence type="inferred from homology"/>
<sequence length="745" mass="78711">MPLLTHEETGSTSVARTHAVALAERPTGTGRPERRSPAPRRSAWSRIRKAIYVLLGLLILGPVVAFVVGWLIFPVPSSDELAVDQVSQFTFADGSPLATARPEGVNRRVVPLEEIPEPVRQAVLAAENRSFYSDPGFDITGILRAVYNQLTGGVGGGSTITQQYVKVITGDDDFSLIRKYKEVVLAVKITREQTKDEILENYLNVIYMGRSSYGIQAASQSFFGKDVKDLTVSEGAMLAGMIQAPSRWDPAEDLEGSQRRWTYVMDQMADAGFISPAQRSTEVFPTNWLPEAPAVEGIPADDRYHIYERARDEVLARGIVTEDEFNTEGLTVTTSVDPARQREAVEAATEQLDGQDPDLRTALVAIDPRTGAIQSYYGGSGPGTDYAGQGLRPPGSSFKPFVLAAAMARDPSIGLGSTYDGSSGQTLAGTVVDNSEGFDCARCSIETAMTRSINTIFYQLGLDAGPQNVIDTAHALGIPQDLFPEARGGVALGDQDVHPIDMASAYATLAADGVYHEPFLVSRVTAADGRVLYERAESAGEQRIDPVIARNVTESMLAVAESSRIGLSGGREVAGKTGTQQHPTLDRQNKDAWMVGYTPSLATAVWLGTDSSKPIQTAGGAPIYGRMIPGSIWQSYMNAALRGTPNEEFSPFVARGAPPYVEPTATPEPDSSSDDESSDSGDGDSGDNGNGNGNGDNGNGNGNGDNGNGDNGDNGNGGDSGSGDSGSGDSGFGIFGADPNAGSGG</sequence>
<comment type="catalytic activity">
    <reaction evidence="12">
        <text>Preferential cleavage: (Ac)2-L-Lys-D-Ala-|-D-Ala. Also transpeptidation of peptidyl-alanyl moieties that are N-acyl substituents of D-alanine.</text>
        <dbReference type="EC" id="3.4.16.4"/>
    </reaction>
</comment>
<evidence type="ECO:0000259" key="17">
    <source>
        <dbReference type="Pfam" id="PF00912"/>
    </source>
</evidence>
<evidence type="ECO:0000256" key="2">
    <source>
        <dbReference type="ARBA" id="ARBA00007739"/>
    </source>
</evidence>
<evidence type="ECO:0000256" key="12">
    <source>
        <dbReference type="ARBA" id="ARBA00034000"/>
    </source>
</evidence>
<keyword evidence="11" id="KW-0961">Cell wall biogenesis/degradation</keyword>